<dbReference type="Pfam" id="PF00534">
    <property type="entry name" value="Glycos_transf_1"/>
    <property type="match status" value="1"/>
</dbReference>
<feature type="domain" description="Glycosyl transferase family 1" evidence="1">
    <location>
        <begin position="209"/>
        <end position="320"/>
    </location>
</feature>
<sequence>MKEELKNKCKDLLKKVHLQKIGQEQMVADLNRDCTAEQKRILICYLDYLRTIRELNRNFGHTNRQEMMQILKVCIELNLRIDVCACYDRNAIEEIRENYYDYILGFGDTFFYAKEKNPDAAAILYTTENPYRISYERETERLRYFTERTGRTFHLERTGVYYKKDDEKKADRIICLGEPSYFADTGKPVDRVWPSALKNPDFALDFSRKKKTNFLVYGVDGFIHKGNDILVELFAKHPEWNLYLCGARGAEKAEEAGYKLTENVHVCGFVDTMSDQFNAIAEKCYYLLLPSCSESPSTSALTALRHGIIPIVMKGNGLDELGDYCRYFEDYHMESIEQTIAEAVCVDEEVLQQQGRAAMEYADEHYTLQEYTRQIKNILGKIIFR</sequence>
<dbReference type="Proteomes" id="UP000095395">
    <property type="component" value="Unassembled WGS sequence"/>
</dbReference>
<dbReference type="SUPFAM" id="SSF53756">
    <property type="entry name" value="UDP-Glycosyltransferase/glycogen phosphorylase"/>
    <property type="match status" value="1"/>
</dbReference>
<organism evidence="2 3">
    <name type="scientific">Roseburia inulinivorans</name>
    <dbReference type="NCBI Taxonomy" id="360807"/>
    <lineage>
        <taxon>Bacteria</taxon>
        <taxon>Bacillati</taxon>
        <taxon>Bacillota</taxon>
        <taxon>Clostridia</taxon>
        <taxon>Lachnospirales</taxon>
        <taxon>Lachnospiraceae</taxon>
        <taxon>Roseburia</taxon>
    </lineage>
</organism>
<name>A0A173XNK7_9FIRM</name>
<proteinExistence type="predicted"/>
<accession>A0A173XNK7</accession>
<evidence type="ECO:0000259" key="1">
    <source>
        <dbReference type="Pfam" id="PF00534"/>
    </source>
</evidence>
<dbReference type="AlphaFoldDB" id="A0A173XNK7"/>
<dbReference type="RefSeq" id="WP_055301299.1">
    <property type="nucleotide sequence ID" value="NZ_CYYR01000003.1"/>
</dbReference>
<evidence type="ECO:0000313" key="3">
    <source>
        <dbReference type="Proteomes" id="UP000095395"/>
    </source>
</evidence>
<dbReference type="InterPro" id="IPR001296">
    <property type="entry name" value="Glyco_trans_1"/>
</dbReference>
<keyword evidence="2" id="KW-0808">Transferase</keyword>
<reference evidence="2 3" key="1">
    <citation type="submission" date="2015-09" db="EMBL/GenBank/DDBJ databases">
        <authorList>
            <consortium name="Pathogen Informatics"/>
        </authorList>
    </citation>
    <scope>NUCLEOTIDE SEQUENCE [LARGE SCALE GENOMIC DNA]</scope>
    <source>
        <strain evidence="2 3">2789STDY5608835</strain>
    </source>
</reference>
<evidence type="ECO:0000313" key="2">
    <source>
        <dbReference type="EMBL" id="CUN52008.1"/>
    </source>
</evidence>
<dbReference type="GO" id="GO:0016757">
    <property type="term" value="F:glycosyltransferase activity"/>
    <property type="evidence" value="ECO:0007669"/>
    <property type="project" value="InterPro"/>
</dbReference>
<protein>
    <submittedName>
        <fullName evidence="2">Glycosyl transferases group 1</fullName>
    </submittedName>
</protein>
<dbReference type="EMBL" id="CYYR01000003">
    <property type="protein sequence ID" value="CUN52008.1"/>
    <property type="molecule type" value="Genomic_DNA"/>
</dbReference>
<gene>
    <name evidence="2" type="ORF">ERS852392_00617</name>
</gene>
<dbReference type="Gene3D" id="3.40.50.2000">
    <property type="entry name" value="Glycogen Phosphorylase B"/>
    <property type="match status" value="1"/>
</dbReference>